<feature type="domain" description="NPH3" evidence="7">
    <location>
        <begin position="228"/>
        <end position="509"/>
    </location>
</feature>
<protein>
    <submittedName>
        <fullName evidence="8">Uncharacterized protein</fullName>
    </submittedName>
</protein>
<dbReference type="PROSITE" id="PS50097">
    <property type="entry name" value="BTB"/>
    <property type="match status" value="1"/>
</dbReference>
<reference evidence="8 9" key="1">
    <citation type="submission" date="2019-12" db="EMBL/GenBank/DDBJ databases">
        <authorList>
            <person name="Scholz U."/>
            <person name="Mascher M."/>
            <person name="Fiebig A."/>
        </authorList>
    </citation>
    <scope>NUCLEOTIDE SEQUENCE</scope>
</reference>
<feature type="region of interest" description="Disordered" evidence="5">
    <location>
        <begin position="607"/>
        <end position="642"/>
    </location>
</feature>
<dbReference type="AlphaFoldDB" id="A0A7I8J0G1"/>
<evidence type="ECO:0000256" key="4">
    <source>
        <dbReference type="SAM" id="Coils"/>
    </source>
</evidence>
<evidence type="ECO:0000313" key="8">
    <source>
        <dbReference type="EMBL" id="CAA2624246.1"/>
    </source>
</evidence>
<dbReference type="EMBL" id="CACRZD030000008">
    <property type="protein sequence ID" value="CAA6663706.1"/>
    <property type="molecule type" value="Genomic_DNA"/>
</dbReference>
<dbReference type="PROSITE" id="PS51649">
    <property type="entry name" value="NPH3"/>
    <property type="match status" value="1"/>
</dbReference>
<feature type="domain" description="BTB" evidence="6">
    <location>
        <begin position="55"/>
        <end position="124"/>
    </location>
</feature>
<gene>
    <name evidence="8" type="ORF">SI7747_08010095</name>
</gene>
<dbReference type="GO" id="GO:0016567">
    <property type="term" value="P:protein ubiquitination"/>
    <property type="evidence" value="ECO:0007669"/>
    <property type="project" value="UniProtKB-UniPathway"/>
</dbReference>
<dbReference type="InterPro" id="IPR011333">
    <property type="entry name" value="SKP1/BTB/POZ_sf"/>
</dbReference>
<feature type="compositionally biased region" description="Polar residues" evidence="5">
    <location>
        <begin position="609"/>
        <end position="621"/>
    </location>
</feature>
<keyword evidence="4" id="KW-0175">Coiled coil</keyword>
<comment type="similarity">
    <text evidence="3">Belongs to the NPH3 family.</text>
</comment>
<proteinExistence type="inferred from homology"/>
<name>A0A7I8J0G1_SPIIN</name>
<evidence type="ECO:0000313" key="9">
    <source>
        <dbReference type="Proteomes" id="UP001189122"/>
    </source>
</evidence>
<dbReference type="InterPro" id="IPR043454">
    <property type="entry name" value="NPH3/RPT2-like"/>
</dbReference>
<dbReference type="PANTHER" id="PTHR32370">
    <property type="entry name" value="OS12G0117600 PROTEIN"/>
    <property type="match status" value="1"/>
</dbReference>
<comment type="pathway">
    <text evidence="1">Protein modification; protein ubiquitination.</text>
</comment>
<dbReference type="InterPro" id="IPR027356">
    <property type="entry name" value="NPH3_dom"/>
</dbReference>
<evidence type="ECO:0000256" key="2">
    <source>
        <dbReference type="ARBA" id="ARBA00022786"/>
    </source>
</evidence>
<evidence type="ECO:0000256" key="1">
    <source>
        <dbReference type="ARBA" id="ARBA00004906"/>
    </source>
</evidence>
<dbReference type="Pfam" id="PF00651">
    <property type="entry name" value="BTB"/>
    <property type="match status" value="1"/>
</dbReference>
<dbReference type="InterPro" id="IPR000210">
    <property type="entry name" value="BTB/POZ_dom"/>
</dbReference>
<accession>A0A7I8J0G1</accession>
<keyword evidence="2" id="KW-0833">Ubl conjugation pathway</keyword>
<evidence type="ECO:0000256" key="5">
    <source>
        <dbReference type="SAM" id="MobiDB-lite"/>
    </source>
</evidence>
<dbReference type="UniPathway" id="UPA00143"/>
<feature type="coiled-coil region" evidence="4">
    <location>
        <begin position="550"/>
        <end position="577"/>
    </location>
</feature>
<keyword evidence="9" id="KW-1185">Reference proteome</keyword>
<dbReference type="Proteomes" id="UP001189122">
    <property type="component" value="Unassembled WGS sequence"/>
</dbReference>
<sequence>MVYSYKLCIRLDDYILLKEVGDHPHQFHNHPRRGRKIKSSTVCLRPMFFKMDLPSDITIQVDTSIFHLHKFPLLSRCRKIARILETSETQEKAMYVVLMECPGGSDAFLFAAKFCYGLRVELTAKNILTVYCVADYLEMTEEYGEENLLPNAGTFFHKVVLRNWKDCLWHFSHLTLQLRMSALSMMACTDPSLFGWPMMMYGNTQSPGGSILWNGINTGARIRSDVSDWWFADVSCLSVPLFCRLMETMKERGMRPENISGAVIYYARKYLPGLDRWLTGYGRRGAESFSVVSVDQKVLLESVEKLLPEKKGKSFCQFLLGLLRIAMILNVRPSCKYSLEKRIGMQLELVTLEGLIIPSFSDSDSLYDTDCVERIIKHYLSAEASNVTGFSPSSFDPCLTPSSFPLTSVSKLVDSYLAEVASDPNLKPEKMRSLAEAFPGSLRSLNDGLYRALDIYLKAHPWLLMSEREQLLSVIDYSRLSIDACSHASQNERLPLRVTLQVLFFEQLQLRTALSSRFHVADTDSNVTGNEDVAGQVVQAGGWVSLVRESRTMRVDMDKMRSRVRELEREFVNMKQEVKRAGRPHGLISSKKAPTILGCMHLPHLGDPKSNSLGSAVSSPRKSFERLQQRQHLREKKSSSLV</sequence>
<dbReference type="Gene3D" id="3.30.710.10">
    <property type="entry name" value="Potassium Channel Kv1.1, Chain A"/>
    <property type="match status" value="1"/>
</dbReference>
<evidence type="ECO:0000259" key="7">
    <source>
        <dbReference type="PROSITE" id="PS51649"/>
    </source>
</evidence>
<dbReference type="EMBL" id="LR743595">
    <property type="protein sequence ID" value="CAA2624246.1"/>
    <property type="molecule type" value="Genomic_DNA"/>
</dbReference>
<organism evidence="8">
    <name type="scientific">Spirodela intermedia</name>
    <name type="common">Intermediate duckweed</name>
    <dbReference type="NCBI Taxonomy" id="51605"/>
    <lineage>
        <taxon>Eukaryota</taxon>
        <taxon>Viridiplantae</taxon>
        <taxon>Streptophyta</taxon>
        <taxon>Embryophyta</taxon>
        <taxon>Tracheophyta</taxon>
        <taxon>Spermatophyta</taxon>
        <taxon>Magnoliopsida</taxon>
        <taxon>Liliopsida</taxon>
        <taxon>Araceae</taxon>
        <taxon>Lemnoideae</taxon>
        <taxon>Spirodela</taxon>
    </lineage>
</organism>
<dbReference type="SUPFAM" id="SSF54695">
    <property type="entry name" value="POZ domain"/>
    <property type="match status" value="1"/>
</dbReference>
<evidence type="ECO:0000259" key="6">
    <source>
        <dbReference type="PROSITE" id="PS50097"/>
    </source>
</evidence>
<evidence type="ECO:0000256" key="3">
    <source>
        <dbReference type="PROSITE-ProRule" id="PRU00982"/>
    </source>
</evidence>
<dbReference type="Pfam" id="PF03000">
    <property type="entry name" value="NPH3"/>
    <property type="match status" value="1"/>
</dbReference>